<dbReference type="STRING" id="1210086.GCA_001613105_07614"/>
<dbReference type="GO" id="GO:0047632">
    <property type="term" value="F:agmatine deiminase activity"/>
    <property type="evidence" value="ECO:0007669"/>
    <property type="project" value="TreeGrafter"/>
</dbReference>
<dbReference type="SUPFAM" id="SSF55909">
    <property type="entry name" value="Pentein"/>
    <property type="match status" value="1"/>
</dbReference>
<protein>
    <submittedName>
        <fullName evidence="2">Agmatine deiminase</fullName>
    </submittedName>
</protein>
<keyword evidence="1" id="KW-0378">Hydrolase</keyword>
<dbReference type="AlphaFoldDB" id="A0A370HT49"/>
<dbReference type="PANTHER" id="PTHR31377">
    <property type="entry name" value="AGMATINE DEIMINASE-RELATED"/>
    <property type="match status" value="1"/>
</dbReference>
<dbReference type="GO" id="GO:0009446">
    <property type="term" value="P:putrescine biosynthetic process"/>
    <property type="evidence" value="ECO:0007669"/>
    <property type="project" value="InterPro"/>
</dbReference>
<accession>A0A370HT49</accession>
<dbReference type="GO" id="GO:0004668">
    <property type="term" value="F:protein-arginine deiminase activity"/>
    <property type="evidence" value="ECO:0007669"/>
    <property type="project" value="InterPro"/>
</dbReference>
<organism evidence="2 3">
    <name type="scientific">Nocardia pseudobrasiliensis</name>
    <dbReference type="NCBI Taxonomy" id="45979"/>
    <lineage>
        <taxon>Bacteria</taxon>
        <taxon>Bacillati</taxon>
        <taxon>Actinomycetota</taxon>
        <taxon>Actinomycetes</taxon>
        <taxon>Mycobacteriales</taxon>
        <taxon>Nocardiaceae</taxon>
        <taxon>Nocardia</taxon>
    </lineage>
</organism>
<dbReference type="Pfam" id="PF04371">
    <property type="entry name" value="PAD_porph"/>
    <property type="match status" value="1"/>
</dbReference>
<dbReference type="RefSeq" id="WP_068008632.1">
    <property type="nucleotide sequence ID" value="NZ_QQBC01000013.1"/>
</dbReference>
<keyword evidence="3" id="KW-1185">Reference proteome</keyword>
<name>A0A370HT49_9NOCA</name>
<evidence type="ECO:0000313" key="2">
    <source>
        <dbReference type="EMBL" id="RDI61678.1"/>
    </source>
</evidence>
<dbReference type="InterPro" id="IPR007466">
    <property type="entry name" value="Peptidyl-Arg-deiminase_porph"/>
</dbReference>
<dbReference type="PANTHER" id="PTHR31377:SF0">
    <property type="entry name" value="AGMATINE DEIMINASE-RELATED"/>
    <property type="match status" value="1"/>
</dbReference>
<dbReference type="EMBL" id="QQBC01000013">
    <property type="protein sequence ID" value="RDI61678.1"/>
    <property type="molecule type" value="Genomic_DNA"/>
</dbReference>
<evidence type="ECO:0000313" key="3">
    <source>
        <dbReference type="Proteomes" id="UP000254869"/>
    </source>
</evidence>
<dbReference type="Gene3D" id="3.75.10.10">
    <property type="entry name" value="L-arginine/glycine Amidinotransferase, Chain A"/>
    <property type="match status" value="1"/>
</dbReference>
<comment type="caution">
    <text evidence="2">The sequence shown here is derived from an EMBL/GenBank/DDBJ whole genome shotgun (WGS) entry which is preliminary data.</text>
</comment>
<reference evidence="2 3" key="1">
    <citation type="submission" date="2018-07" db="EMBL/GenBank/DDBJ databases">
        <title>Genomic Encyclopedia of Type Strains, Phase IV (KMG-IV): sequencing the most valuable type-strain genomes for metagenomic binning, comparative biology and taxonomic classification.</title>
        <authorList>
            <person name="Goeker M."/>
        </authorList>
    </citation>
    <scope>NUCLEOTIDE SEQUENCE [LARGE SCALE GENOMIC DNA]</scope>
    <source>
        <strain evidence="2 3">DSM 44290</strain>
    </source>
</reference>
<gene>
    <name evidence="2" type="ORF">DFR76_113180</name>
</gene>
<evidence type="ECO:0000256" key="1">
    <source>
        <dbReference type="ARBA" id="ARBA00022801"/>
    </source>
</evidence>
<sequence length="336" mass="36724">MTRYVMPAESAPHARTWLAWPAKESVWEHLLPLVRDDVARLARAIAEREPVTVIARREHVDQARLACGSAVEVIPAPLDDLWLRDTGPTFARAADGSLIGIDFNFNGWGQKAEFHMDAKVARKVLENAGIERVIAPIVAEGGALEVDGAGTMLATESSLINPNRNPDLRHEDIERAVADLLGIGKIVWLQGVADEDVTDCHVDAFARFASPGVILLDWPVDPDPADVFARAAAKARSRLAEATDVTGRPFEIVELPQPNRADMPGERGMDFLYSYANFYVGNDAVYLHAYGDRRSDDRAAGIVAEQFPGREVVRIEYNAVAEGGGGIHCCTQQQPI</sequence>
<proteinExistence type="predicted"/>
<dbReference type="Proteomes" id="UP000254869">
    <property type="component" value="Unassembled WGS sequence"/>
</dbReference>